<dbReference type="CDD" id="cd02137">
    <property type="entry name" value="MhqN-like"/>
    <property type="match status" value="1"/>
</dbReference>
<name>A0A917LCQ2_9BACI</name>
<keyword evidence="5" id="KW-1185">Reference proteome</keyword>
<evidence type="ECO:0000313" key="4">
    <source>
        <dbReference type="EMBL" id="GGG14350.1"/>
    </source>
</evidence>
<dbReference type="InterPro" id="IPR029479">
    <property type="entry name" value="Nitroreductase"/>
</dbReference>
<gene>
    <name evidence="4" type="primary">ydgI</name>
    <name evidence="4" type="ORF">GCM10007425_05770</name>
</gene>
<dbReference type="Pfam" id="PF00881">
    <property type="entry name" value="Nitroreductase"/>
    <property type="match status" value="1"/>
</dbReference>
<comment type="similarity">
    <text evidence="1">Belongs to the nitroreductase family.</text>
</comment>
<feature type="domain" description="Nitroreductase" evidence="3">
    <location>
        <begin position="15"/>
        <end position="189"/>
    </location>
</feature>
<reference evidence="4" key="2">
    <citation type="submission" date="2020-09" db="EMBL/GenBank/DDBJ databases">
        <authorList>
            <person name="Sun Q."/>
            <person name="Zhou Y."/>
        </authorList>
    </citation>
    <scope>NUCLEOTIDE SEQUENCE</scope>
    <source>
        <strain evidence="4">CGMCC 1.15760</strain>
    </source>
</reference>
<dbReference type="EMBL" id="BMJT01000002">
    <property type="protein sequence ID" value="GGG14350.1"/>
    <property type="molecule type" value="Genomic_DNA"/>
</dbReference>
<dbReference type="PANTHER" id="PTHR43673">
    <property type="entry name" value="NAD(P)H NITROREDUCTASE YDGI-RELATED"/>
    <property type="match status" value="1"/>
</dbReference>
<dbReference type="InterPro" id="IPR000415">
    <property type="entry name" value="Nitroreductase-like"/>
</dbReference>
<dbReference type="Proteomes" id="UP000616608">
    <property type="component" value="Unassembled WGS sequence"/>
</dbReference>
<accession>A0A917LCQ2</accession>
<dbReference type="RefSeq" id="WP_188613516.1">
    <property type="nucleotide sequence ID" value="NZ_BMJT01000002.1"/>
</dbReference>
<sequence length="209" mass="23617">MTTTTQSTIVQTMYERKSVRKYDDTHTLTQEEIQNILQHAVTAPSSSNLQPWRFIVFTDQEHKKELRAMAFNQEQVETASAVIAVIGNREMYKQVTRIQQQSVDEGHLSEEQRDMMIANTTKTYEKLPIDVLTQIATFDTGLISMQIMLLAKDQGLDTVPMGGFNKAEFHKRYALGEHEFPAVLLSLGKKAGEAYGSSRIPAAELTTFL</sequence>
<protein>
    <submittedName>
        <fullName evidence="4">NAD(P)H nitroreductase YdgI</fullName>
    </submittedName>
</protein>
<dbReference type="GO" id="GO:0016491">
    <property type="term" value="F:oxidoreductase activity"/>
    <property type="evidence" value="ECO:0007669"/>
    <property type="project" value="UniProtKB-KW"/>
</dbReference>
<evidence type="ECO:0000313" key="5">
    <source>
        <dbReference type="Proteomes" id="UP000616608"/>
    </source>
</evidence>
<evidence type="ECO:0000256" key="2">
    <source>
        <dbReference type="ARBA" id="ARBA00023002"/>
    </source>
</evidence>
<dbReference type="AlphaFoldDB" id="A0A917LCQ2"/>
<organism evidence="4 5">
    <name type="scientific">Lysinibacillus alkalisoli</name>
    <dbReference type="NCBI Taxonomy" id="1911548"/>
    <lineage>
        <taxon>Bacteria</taxon>
        <taxon>Bacillati</taxon>
        <taxon>Bacillota</taxon>
        <taxon>Bacilli</taxon>
        <taxon>Bacillales</taxon>
        <taxon>Bacillaceae</taxon>
        <taxon>Lysinibacillus</taxon>
    </lineage>
</organism>
<evidence type="ECO:0000256" key="1">
    <source>
        <dbReference type="ARBA" id="ARBA00007118"/>
    </source>
</evidence>
<evidence type="ECO:0000259" key="3">
    <source>
        <dbReference type="Pfam" id="PF00881"/>
    </source>
</evidence>
<dbReference type="SUPFAM" id="SSF55469">
    <property type="entry name" value="FMN-dependent nitroreductase-like"/>
    <property type="match status" value="1"/>
</dbReference>
<comment type="caution">
    <text evidence="4">The sequence shown here is derived from an EMBL/GenBank/DDBJ whole genome shotgun (WGS) entry which is preliminary data.</text>
</comment>
<dbReference type="PANTHER" id="PTHR43673:SF10">
    <property type="entry name" value="NADH DEHYDROGENASE_NAD(P)H NITROREDUCTASE XCC3605-RELATED"/>
    <property type="match status" value="1"/>
</dbReference>
<dbReference type="Gene3D" id="3.40.109.10">
    <property type="entry name" value="NADH Oxidase"/>
    <property type="match status" value="1"/>
</dbReference>
<proteinExistence type="inferred from homology"/>
<keyword evidence="2" id="KW-0560">Oxidoreductase</keyword>
<reference evidence="4" key="1">
    <citation type="journal article" date="2014" name="Int. J. Syst. Evol. Microbiol.">
        <title>Complete genome sequence of Corynebacterium casei LMG S-19264T (=DSM 44701T), isolated from a smear-ripened cheese.</title>
        <authorList>
            <consortium name="US DOE Joint Genome Institute (JGI-PGF)"/>
            <person name="Walter F."/>
            <person name="Albersmeier A."/>
            <person name="Kalinowski J."/>
            <person name="Ruckert C."/>
        </authorList>
    </citation>
    <scope>NUCLEOTIDE SEQUENCE</scope>
    <source>
        <strain evidence="4">CGMCC 1.15760</strain>
    </source>
</reference>